<evidence type="ECO:0000256" key="5">
    <source>
        <dbReference type="ARBA" id="ARBA00024874"/>
    </source>
</evidence>
<dbReference type="PRINTS" id="PR00040">
    <property type="entry name" value="HTHMERR"/>
</dbReference>
<evidence type="ECO:0000256" key="2">
    <source>
        <dbReference type="ARBA" id="ARBA00022466"/>
    </source>
</evidence>
<gene>
    <name evidence="7" type="ORF">RJ41_01925</name>
</gene>
<dbReference type="InterPro" id="IPR047057">
    <property type="entry name" value="MerR_fam"/>
</dbReference>
<dbReference type="OrthoDB" id="9802039at2"/>
<dbReference type="Gene3D" id="1.10.1660.10">
    <property type="match status" value="1"/>
</dbReference>
<dbReference type="AlphaFoldDB" id="A0A0B3YHU8"/>
<dbReference type="CDD" id="cd04783">
    <property type="entry name" value="HTH_MerR1"/>
    <property type="match status" value="1"/>
</dbReference>
<keyword evidence="4" id="KW-0238">DNA-binding</keyword>
<evidence type="ECO:0000313" key="7">
    <source>
        <dbReference type="EMBL" id="KHT57419.1"/>
    </source>
</evidence>
<keyword evidence="2" id="KW-0475">Mercuric resistance</keyword>
<dbReference type="PROSITE" id="PS50937">
    <property type="entry name" value="HTH_MERR_2"/>
    <property type="match status" value="1"/>
</dbReference>
<keyword evidence="3" id="KW-0476">Mercury</keyword>
<comment type="function">
    <text evidence="5">Mediates the mercuric-dependent induction of mercury resistance operon. In the absence of mercury MerR represses transcription by binding tightly to the mer operator region; when mercury is present the dimeric complex binds a single ion and becomes a potent transcriptional activator, while remaining bound to the mer site.</text>
</comment>
<sequence length="127" mass="14376">MYTISKLAKEANVGVETVRFYERKGLLEQPIKPIQGYRQYTEQALSRLLFIKRAQYLGFTLAEISSLLILSASNCEDVQQLAEQKLAVIEDKLRDLLNLKDSLVSLISDCKTNPSDKDCPIIQSLQP</sequence>
<dbReference type="PANTHER" id="PTHR30204">
    <property type="entry name" value="REDOX-CYCLING DRUG-SENSING TRANSCRIPTIONAL ACTIVATOR SOXR"/>
    <property type="match status" value="1"/>
</dbReference>
<dbReference type="GO" id="GO:0045340">
    <property type="term" value="F:mercury ion binding"/>
    <property type="evidence" value="ECO:0007669"/>
    <property type="project" value="InterPro"/>
</dbReference>
<organism evidence="7 8">
    <name type="scientific">Alteromonas marina</name>
    <dbReference type="NCBI Taxonomy" id="203795"/>
    <lineage>
        <taxon>Bacteria</taxon>
        <taxon>Pseudomonadati</taxon>
        <taxon>Pseudomonadota</taxon>
        <taxon>Gammaproteobacteria</taxon>
        <taxon>Alteromonadales</taxon>
        <taxon>Alteromonadaceae</taxon>
        <taxon>Alteromonas/Salinimonas group</taxon>
        <taxon>Alteromonas</taxon>
    </lineage>
</organism>
<feature type="domain" description="HTH merR-type" evidence="6">
    <location>
        <begin position="1"/>
        <end position="70"/>
    </location>
</feature>
<dbReference type="EMBL" id="JWLW01000003">
    <property type="protein sequence ID" value="KHT57419.1"/>
    <property type="molecule type" value="Genomic_DNA"/>
</dbReference>
<dbReference type="GO" id="GO:0003677">
    <property type="term" value="F:DNA binding"/>
    <property type="evidence" value="ECO:0007669"/>
    <property type="project" value="UniProtKB-KW"/>
</dbReference>
<evidence type="ECO:0000256" key="1">
    <source>
        <dbReference type="ARBA" id="ARBA00017146"/>
    </source>
</evidence>
<protein>
    <recommendedName>
        <fullName evidence="1">Mercuric resistance operon regulatory protein</fullName>
    </recommendedName>
</protein>
<dbReference type="InterPro" id="IPR009061">
    <property type="entry name" value="DNA-bd_dom_put_sf"/>
</dbReference>
<evidence type="ECO:0000256" key="4">
    <source>
        <dbReference type="ARBA" id="ARBA00023125"/>
    </source>
</evidence>
<dbReference type="SMART" id="SM00422">
    <property type="entry name" value="HTH_MERR"/>
    <property type="match status" value="1"/>
</dbReference>
<evidence type="ECO:0000256" key="3">
    <source>
        <dbReference type="ARBA" id="ARBA00022914"/>
    </source>
</evidence>
<evidence type="ECO:0000313" key="8">
    <source>
        <dbReference type="Proteomes" id="UP000031197"/>
    </source>
</evidence>
<comment type="caution">
    <text evidence="7">The sequence shown here is derived from an EMBL/GenBank/DDBJ whole genome shotgun (WGS) entry which is preliminary data.</text>
</comment>
<reference evidence="7 8" key="1">
    <citation type="submission" date="2014-12" db="EMBL/GenBank/DDBJ databases">
        <title>Genome sequencing of Alteromonas marina AD001.</title>
        <authorList>
            <person name="Adrian T.G.S."/>
            <person name="Chan K.G."/>
        </authorList>
    </citation>
    <scope>NUCLEOTIDE SEQUENCE [LARGE SCALE GENOMIC DNA]</scope>
    <source>
        <strain evidence="7 8">AD001</strain>
    </source>
</reference>
<dbReference type="PANTHER" id="PTHR30204:SF92">
    <property type="entry name" value="HTH-TYPE TRANSCRIPTIONAL REGULATOR ZNTR"/>
    <property type="match status" value="1"/>
</dbReference>
<dbReference type="Pfam" id="PF13411">
    <property type="entry name" value="MerR_1"/>
    <property type="match status" value="1"/>
</dbReference>
<keyword evidence="8" id="KW-1185">Reference proteome</keyword>
<evidence type="ECO:0000259" key="6">
    <source>
        <dbReference type="PROSITE" id="PS50937"/>
    </source>
</evidence>
<proteinExistence type="predicted"/>
<dbReference type="RefSeq" id="WP_014951206.1">
    <property type="nucleotide sequence ID" value="NZ_JWLW01000003.1"/>
</dbReference>
<dbReference type="InterPro" id="IPR011794">
    <property type="entry name" value="MerR"/>
</dbReference>
<dbReference type="GO" id="GO:0003700">
    <property type="term" value="F:DNA-binding transcription factor activity"/>
    <property type="evidence" value="ECO:0007669"/>
    <property type="project" value="InterPro"/>
</dbReference>
<dbReference type="InterPro" id="IPR000551">
    <property type="entry name" value="MerR-type_HTH_dom"/>
</dbReference>
<dbReference type="GO" id="GO:0046689">
    <property type="term" value="P:response to mercury ion"/>
    <property type="evidence" value="ECO:0007669"/>
    <property type="project" value="UniProtKB-KW"/>
</dbReference>
<dbReference type="SUPFAM" id="SSF46955">
    <property type="entry name" value="Putative DNA-binding domain"/>
    <property type="match status" value="1"/>
</dbReference>
<accession>A0A0B3YHU8</accession>
<dbReference type="Proteomes" id="UP000031197">
    <property type="component" value="Unassembled WGS sequence"/>
</dbReference>
<name>A0A0B3YHU8_9ALTE</name>
<dbReference type="GeneID" id="56267128"/>